<dbReference type="PANTHER" id="PTHR12703">
    <property type="entry name" value="TRANSMEMBRANE PROTEIN 33"/>
    <property type="match status" value="1"/>
</dbReference>
<dbReference type="GO" id="GO:0061024">
    <property type="term" value="P:membrane organization"/>
    <property type="evidence" value="ECO:0007669"/>
    <property type="project" value="TreeGrafter"/>
</dbReference>
<dbReference type="Proteomes" id="UP000800041">
    <property type="component" value="Unassembled WGS sequence"/>
</dbReference>
<keyword evidence="8" id="KW-1185">Reference proteome</keyword>
<feature type="transmembrane region" description="Helical" evidence="6">
    <location>
        <begin position="21"/>
        <end position="40"/>
    </location>
</feature>
<dbReference type="PANTHER" id="PTHR12703:SF4">
    <property type="entry name" value="TRANSMEMBRANE PROTEIN 33"/>
    <property type="match status" value="1"/>
</dbReference>
<comment type="subcellular location">
    <subcellularLocation>
        <location evidence="1">Membrane</location>
        <topology evidence="1">Multi-pass membrane protein</topology>
    </subcellularLocation>
</comment>
<dbReference type="InterPro" id="IPR051645">
    <property type="entry name" value="PER33/POM33_regulator"/>
</dbReference>
<dbReference type="Pfam" id="PF03661">
    <property type="entry name" value="TMEM33_Pom33"/>
    <property type="match status" value="1"/>
</dbReference>
<keyword evidence="5 6" id="KW-0472">Membrane</keyword>
<accession>A0A6G1HGS9</accession>
<dbReference type="AlphaFoldDB" id="A0A6G1HGS9"/>
<reference evidence="7" key="1">
    <citation type="journal article" date="2020" name="Stud. Mycol.">
        <title>101 Dothideomycetes genomes: a test case for predicting lifestyles and emergence of pathogens.</title>
        <authorList>
            <person name="Haridas S."/>
            <person name="Albert R."/>
            <person name="Binder M."/>
            <person name="Bloem J."/>
            <person name="Labutti K."/>
            <person name="Salamov A."/>
            <person name="Andreopoulos B."/>
            <person name="Baker S."/>
            <person name="Barry K."/>
            <person name="Bills G."/>
            <person name="Bluhm B."/>
            <person name="Cannon C."/>
            <person name="Castanera R."/>
            <person name="Culley D."/>
            <person name="Daum C."/>
            <person name="Ezra D."/>
            <person name="Gonzalez J."/>
            <person name="Henrissat B."/>
            <person name="Kuo A."/>
            <person name="Liang C."/>
            <person name="Lipzen A."/>
            <person name="Lutzoni F."/>
            <person name="Magnuson J."/>
            <person name="Mondo S."/>
            <person name="Nolan M."/>
            <person name="Ohm R."/>
            <person name="Pangilinan J."/>
            <person name="Park H.-J."/>
            <person name="Ramirez L."/>
            <person name="Alfaro M."/>
            <person name="Sun H."/>
            <person name="Tritt A."/>
            <person name="Yoshinaga Y."/>
            <person name="Zwiers L.-H."/>
            <person name="Turgeon B."/>
            <person name="Goodwin S."/>
            <person name="Spatafora J."/>
            <person name="Crous P."/>
            <person name="Grigoriev I."/>
        </authorList>
    </citation>
    <scope>NUCLEOTIDE SEQUENCE</scope>
    <source>
        <strain evidence="7">CBS 113979</strain>
    </source>
</reference>
<comment type="similarity">
    <text evidence="2">Belongs to the PER33/POM33 family.</text>
</comment>
<dbReference type="InterPro" id="IPR005344">
    <property type="entry name" value="TMEM33/Pom33"/>
</dbReference>
<protein>
    <recommendedName>
        <fullName evidence="9">Endoplasmic reticulum protein</fullName>
    </recommendedName>
</protein>
<dbReference type="EMBL" id="ML977137">
    <property type="protein sequence ID" value="KAF1992383.1"/>
    <property type="molecule type" value="Genomic_DNA"/>
</dbReference>
<feature type="transmembrane region" description="Helical" evidence="6">
    <location>
        <begin position="98"/>
        <end position="126"/>
    </location>
</feature>
<name>A0A6G1HGS9_9PEZI</name>
<evidence type="ECO:0000256" key="4">
    <source>
        <dbReference type="ARBA" id="ARBA00022989"/>
    </source>
</evidence>
<dbReference type="GO" id="GO:0016020">
    <property type="term" value="C:membrane"/>
    <property type="evidence" value="ECO:0007669"/>
    <property type="project" value="UniProtKB-SubCell"/>
</dbReference>
<organism evidence="7 8">
    <name type="scientific">Aulographum hederae CBS 113979</name>
    <dbReference type="NCBI Taxonomy" id="1176131"/>
    <lineage>
        <taxon>Eukaryota</taxon>
        <taxon>Fungi</taxon>
        <taxon>Dikarya</taxon>
        <taxon>Ascomycota</taxon>
        <taxon>Pezizomycotina</taxon>
        <taxon>Dothideomycetes</taxon>
        <taxon>Pleosporomycetidae</taxon>
        <taxon>Aulographales</taxon>
        <taxon>Aulographaceae</taxon>
    </lineage>
</organism>
<feature type="transmembrane region" description="Helical" evidence="6">
    <location>
        <begin position="184"/>
        <end position="209"/>
    </location>
</feature>
<evidence type="ECO:0000256" key="5">
    <source>
        <dbReference type="ARBA" id="ARBA00023136"/>
    </source>
</evidence>
<dbReference type="OrthoDB" id="5581259at2759"/>
<keyword evidence="3 6" id="KW-0812">Transmembrane</keyword>
<dbReference type="GO" id="GO:0005783">
    <property type="term" value="C:endoplasmic reticulum"/>
    <property type="evidence" value="ECO:0007669"/>
    <property type="project" value="TreeGrafter"/>
</dbReference>
<evidence type="ECO:0000256" key="3">
    <source>
        <dbReference type="ARBA" id="ARBA00022692"/>
    </source>
</evidence>
<evidence type="ECO:0000313" key="8">
    <source>
        <dbReference type="Proteomes" id="UP000800041"/>
    </source>
</evidence>
<evidence type="ECO:0000256" key="1">
    <source>
        <dbReference type="ARBA" id="ARBA00004141"/>
    </source>
</evidence>
<keyword evidence="4 6" id="KW-1133">Transmembrane helix</keyword>
<feature type="transmembrane region" description="Helical" evidence="6">
    <location>
        <begin position="60"/>
        <end position="77"/>
    </location>
</feature>
<sequence>MAPPPPASMPLQQRLLQLAQTLQFAWFAGHLTLLFCAIRYGMSYITFNFYTKWARFSYRTAFIAAAATYGIVVYKGYRARMRQGKQGSPLMLIADENVQYLGMAIVWLFSRQIPLAILPFAVYSVFHVATYTRSNLLPTIQPAPQSAPGSPPKAKGGLSDVIGKFVKDYYDMSMTIVAVLELVLWFRILGSAILFQKGTWILLVIYTAFARARYSQSSFVQNTIHQLVARADAQIANQSTPPAARNAWETLKGLVRQAHDATDLGKYVGGAPSGPKKAQ</sequence>
<evidence type="ECO:0000313" key="7">
    <source>
        <dbReference type="EMBL" id="KAF1992383.1"/>
    </source>
</evidence>
<dbReference type="GO" id="GO:0071786">
    <property type="term" value="P:endoplasmic reticulum tubular network organization"/>
    <property type="evidence" value="ECO:0007669"/>
    <property type="project" value="TreeGrafter"/>
</dbReference>
<evidence type="ECO:0008006" key="9">
    <source>
        <dbReference type="Google" id="ProtNLM"/>
    </source>
</evidence>
<evidence type="ECO:0000256" key="2">
    <source>
        <dbReference type="ARBA" id="ARBA00007322"/>
    </source>
</evidence>
<evidence type="ECO:0000256" key="6">
    <source>
        <dbReference type="SAM" id="Phobius"/>
    </source>
</evidence>
<gene>
    <name evidence="7" type="ORF">K402DRAFT_320880</name>
</gene>
<proteinExistence type="inferred from homology"/>